<dbReference type="SUPFAM" id="SSF69593">
    <property type="entry name" value="Glycerol-3-phosphate (1)-acyltransferase"/>
    <property type="match status" value="1"/>
</dbReference>
<evidence type="ECO:0000313" key="8">
    <source>
        <dbReference type="EMBL" id="GAB90054.1"/>
    </source>
</evidence>
<organism evidence="8 9">
    <name type="scientific">Gordonia rhizosphera NBRC 16068</name>
    <dbReference type="NCBI Taxonomy" id="1108045"/>
    <lineage>
        <taxon>Bacteria</taxon>
        <taxon>Bacillati</taxon>
        <taxon>Actinomycetota</taxon>
        <taxon>Actinomycetes</taxon>
        <taxon>Mycobacteriales</taxon>
        <taxon>Gordoniaceae</taxon>
        <taxon>Gordonia</taxon>
    </lineage>
</organism>
<dbReference type="GO" id="GO:0006654">
    <property type="term" value="P:phosphatidic acid biosynthetic process"/>
    <property type="evidence" value="ECO:0007669"/>
    <property type="project" value="TreeGrafter"/>
</dbReference>
<sequence length="298" mass="32475">MTALVAPEYAPSAHAEAASRSSVAVQHPSRHAWFPWSSCGDQCREDDLARSAGRVLVAARVARLIMITIALAITAPVILLAPRIVRRWYLRRASYRLLAALGITVQIDDRRPFAGRVRGLVVANHISYLDILALAVISPAHFVAKSEVAQIPVISGLVRWLGVITIERESLRGLPDTIARAVDGLHRDSSVAVFPEGTTRCGYEPGRFRPAFFQAAIDAGVPVTPIRLRFTTPGGATATEPSFIGDDTPAATLRRVLRMRGLTVHIRVHEIELPDADRRSLAARCERIVAAPPAAGWW</sequence>
<comment type="caution">
    <text evidence="8">The sequence shown here is derived from an EMBL/GenBank/DDBJ whole genome shotgun (WGS) entry which is preliminary data.</text>
</comment>
<dbReference type="AlphaFoldDB" id="K6WU11"/>
<evidence type="ECO:0000259" key="7">
    <source>
        <dbReference type="SMART" id="SM00563"/>
    </source>
</evidence>
<evidence type="ECO:0000256" key="1">
    <source>
        <dbReference type="ARBA" id="ARBA00005189"/>
    </source>
</evidence>
<dbReference type="CDD" id="cd07989">
    <property type="entry name" value="LPLAT_AGPAT-like"/>
    <property type="match status" value="1"/>
</dbReference>
<keyword evidence="5 8" id="KW-0012">Acyltransferase</keyword>
<gene>
    <name evidence="8" type="primary">plsC</name>
    <name evidence="8" type="ORF">GORHZ_082_00040</name>
</gene>
<dbReference type="PANTHER" id="PTHR10434">
    <property type="entry name" value="1-ACYL-SN-GLYCEROL-3-PHOSPHATE ACYLTRANSFERASE"/>
    <property type="match status" value="1"/>
</dbReference>
<evidence type="ECO:0000256" key="6">
    <source>
        <dbReference type="SAM" id="Phobius"/>
    </source>
</evidence>
<dbReference type="EMBL" id="BAHC01000082">
    <property type="protein sequence ID" value="GAB90054.1"/>
    <property type="molecule type" value="Genomic_DNA"/>
</dbReference>
<name>K6WU11_9ACTN</name>
<evidence type="ECO:0000313" key="9">
    <source>
        <dbReference type="Proteomes" id="UP000008363"/>
    </source>
</evidence>
<dbReference type="InterPro" id="IPR002123">
    <property type="entry name" value="Plipid/glycerol_acylTrfase"/>
</dbReference>
<dbReference type="RefSeq" id="WP_006332561.1">
    <property type="nucleotide sequence ID" value="NZ_BAHC01000082.1"/>
</dbReference>
<evidence type="ECO:0000256" key="5">
    <source>
        <dbReference type="ARBA" id="ARBA00023315"/>
    </source>
</evidence>
<feature type="transmembrane region" description="Helical" evidence="6">
    <location>
        <begin position="61"/>
        <end position="82"/>
    </location>
</feature>
<evidence type="ECO:0000256" key="4">
    <source>
        <dbReference type="ARBA" id="ARBA00023098"/>
    </source>
</evidence>
<keyword evidence="3 8" id="KW-0808">Transferase</keyword>
<comment type="pathway">
    <text evidence="1">Lipid metabolism.</text>
</comment>
<dbReference type="Proteomes" id="UP000008363">
    <property type="component" value="Unassembled WGS sequence"/>
</dbReference>
<dbReference type="eggNOG" id="COG0204">
    <property type="taxonomic scope" value="Bacteria"/>
</dbReference>
<evidence type="ECO:0000256" key="3">
    <source>
        <dbReference type="ARBA" id="ARBA00022679"/>
    </source>
</evidence>
<reference evidence="8 9" key="1">
    <citation type="submission" date="2012-08" db="EMBL/GenBank/DDBJ databases">
        <title>Whole genome shotgun sequence of Gordonia rhizosphera NBRC 16068.</title>
        <authorList>
            <person name="Takarada H."/>
            <person name="Isaki S."/>
            <person name="Hosoyama A."/>
            <person name="Tsuchikane K."/>
            <person name="Katsumata H."/>
            <person name="Baba S."/>
            <person name="Ohji S."/>
            <person name="Yamazaki S."/>
            <person name="Fujita N."/>
        </authorList>
    </citation>
    <scope>NUCLEOTIDE SEQUENCE [LARGE SCALE GENOMIC DNA]</scope>
    <source>
        <strain evidence="8 9">NBRC 16068</strain>
    </source>
</reference>
<dbReference type="STRING" id="1108045.GORHZ_082_00040"/>
<accession>K6WU11</accession>
<keyword evidence="6" id="KW-0812">Transmembrane</keyword>
<dbReference type="SMART" id="SM00563">
    <property type="entry name" value="PlsC"/>
    <property type="match status" value="1"/>
</dbReference>
<feature type="domain" description="Phospholipid/glycerol acyltransferase" evidence="7">
    <location>
        <begin position="119"/>
        <end position="231"/>
    </location>
</feature>
<keyword evidence="4" id="KW-0443">Lipid metabolism</keyword>
<evidence type="ECO:0000256" key="2">
    <source>
        <dbReference type="ARBA" id="ARBA00022516"/>
    </source>
</evidence>
<proteinExistence type="predicted"/>
<dbReference type="GO" id="GO:0003841">
    <property type="term" value="F:1-acylglycerol-3-phosphate O-acyltransferase activity"/>
    <property type="evidence" value="ECO:0007669"/>
    <property type="project" value="TreeGrafter"/>
</dbReference>
<dbReference type="OrthoDB" id="5184723at2"/>
<keyword evidence="2" id="KW-0444">Lipid biosynthesis</keyword>
<dbReference type="PANTHER" id="PTHR10434:SF64">
    <property type="entry name" value="1-ACYL-SN-GLYCEROL-3-PHOSPHATE ACYLTRANSFERASE-RELATED"/>
    <property type="match status" value="1"/>
</dbReference>
<protein>
    <submittedName>
        <fullName evidence="8">1-acylglycerol-3-phosphate O-acyltransferase</fullName>
    </submittedName>
</protein>
<keyword evidence="6" id="KW-0472">Membrane</keyword>
<dbReference type="Pfam" id="PF01553">
    <property type="entry name" value="Acyltransferase"/>
    <property type="match status" value="1"/>
</dbReference>
<keyword evidence="6" id="KW-1133">Transmembrane helix</keyword>
<keyword evidence="9" id="KW-1185">Reference proteome</keyword>